<feature type="compositionally biased region" description="Polar residues" evidence="1">
    <location>
        <begin position="10"/>
        <end position="20"/>
    </location>
</feature>
<dbReference type="EMBL" id="JBBPEH010000002">
    <property type="protein sequence ID" value="KAK7542567.1"/>
    <property type="molecule type" value="Genomic_DNA"/>
</dbReference>
<organism evidence="3 4">
    <name type="scientific">Phyllosticta citribraziliensis</name>
    <dbReference type="NCBI Taxonomy" id="989973"/>
    <lineage>
        <taxon>Eukaryota</taxon>
        <taxon>Fungi</taxon>
        <taxon>Dikarya</taxon>
        <taxon>Ascomycota</taxon>
        <taxon>Pezizomycotina</taxon>
        <taxon>Dothideomycetes</taxon>
        <taxon>Dothideomycetes incertae sedis</taxon>
        <taxon>Botryosphaeriales</taxon>
        <taxon>Phyllostictaceae</taxon>
        <taxon>Phyllosticta</taxon>
    </lineage>
</organism>
<dbReference type="PANTHER" id="PTHR44942:SF10">
    <property type="entry name" value="METHYLTRANSFERASE TYPE 11 DOMAIN-CONTAINING PROTEIN"/>
    <property type="match status" value="1"/>
</dbReference>
<accession>A0ABR1M6J4</accession>
<feature type="domain" description="Methyltransferase type 11" evidence="2">
    <location>
        <begin position="62"/>
        <end position="161"/>
    </location>
</feature>
<sequence>MANAKISPIHDTTTPQKDPTFRVYTSSQAATYAQNRGAYPKELYEFILSRHAETGGQFTQLLDVGCGPGNAIRDLAPHFDAATGCDPGHEMIVTAAQLGGTTRSGAAISWRVSSAEELSQASGLAEASVDLLTAATAAHWFDMAPFWKEAAALVKPGGSVALFAKTRMYSHPENPAHEAVQKALDDYEKDVIGPHMMPGNWVLRRFFADLELPWQTDPSQTAFDEGRFERYKWNDYSLDGPDGKDFFGGSQVVPLERLYDLLSTAAPATRWREAHPEDTETERDCVRALMTRLKEVSGKDELRLTQGLAFLLFKRAAY</sequence>
<evidence type="ECO:0000259" key="2">
    <source>
        <dbReference type="Pfam" id="PF08241"/>
    </source>
</evidence>
<dbReference type="PANTHER" id="PTHR44942">
    <property type="entry name" value="METHYLTRANSF_11 DOMAIN-CONTAINING PROTEIN"/>
    <property type="match status" value="1"/>
</dbReference>
<dbReference type="Proteomes" id="UP001360953">
    <property type="component" value="Unassembled WGS sequence"/>
</dbReference>
<dbReference type="Pfam" id="PF08241">
    <property type="entry name" value="Methyltransf_11"/>
    <property type="match status" value="1"/>
</dbReference>
<dbReference type="CDD" id="cd02440">
    <property type="entry name" value="AdoMet_MTases"/>
    <property type="match status" value="1"/>
</dbReference>
<keyword evidence="4" id="KW-1185">Reference proteome</keyword>
<feature type="region of interest" description="Disordered" evidence="1">
    <location>
        <begin position="1"/>
        <end position="20"/>
    </location>
</feature>
<dbReference type="InterPro" id="IPR051052">
    <property type="entry name" value="Diverse_substrate_MTase"/>
</dbReference>
<dbReference type="SUPFAM" id="SSF53335">
    <property type="entry name" value="S-adenosyl-L-methionine-dependent methyltransferases"/>
    <property type="match status" value="1"/>
</dbReference>
<evidence type="ECO:0000256" key="1">
    <source>
        <dbReference type="SAM" id="MobiDB-lite"/>
    </source>
</evidence>
<dbReference type="Gene3D" id="3.40.50.150">
    <property type="entry name" value="Vaccinia Virus protein VP39"/>
    <property type="match status" value="1"/>
</dbReference>
<dbReference type="InterPro" id="IPR029063">
    <property type="entry name" value="SAM-dependent_MTases_sf"/>
</dbReference>
<evidence type="ECO:0000313" key="4">
    <source>
        <dbReference type="Proteomes" id="UP001360953"/>
    </source>
</evidence>
<proteinExistence type="predicted"/>
<gene>
    <name evidence="3" type="ORF">J3D65DRAFT_674404</name>
</gene>
<name>A0ABR1M6J4_9PEZI</name>
<comment type="caution">
    <text evidence="3">The sequence shown here is derived from an EMBL/GenBank/DDBJ whole genome shotgun (WGS) entry which is preliminary data.</text>
</comment>
<keyword evidence="3" id="KW-0808">Transferase</keyword>
<evidence type="ECO:0000313" key="3">
    <source>
        <dbReference type="EMBL" id="KAK7542567.1"/>
    </source>
</evidence>
<dbReference type="RefSeq" id="XP_066658860.1">
    <property type="nucleotide sequence ID" value="XM_066803549.1"/>
</dbReference>
<keyword evidence="3" id="KW-0489">Methyltransferase</keyword>
<dbReference type="InterPro" id="IPR013216">
    <property type="entry name" value="Methyltransf_11"/>
</dbReference>
<dbReference type="GO" id="GO:0032259">
    <property type="term" value="P:methylation"/>
    <property type="evidence" value="ECO:0007669"/>
    <property type="project" value="UniProtKB-KW"/>
</dbReference>
<dbReference type="GO" id="GO:0008168">
    <property type="term" value="F:methyltransferase activity"/>
    <property type="evidence" value="ECO:0007669"/>
    <property type="project" value="UniProtKB-KW"/>
</dbReference>
<dbReference type="GeneID" id="92036455"/>
<protein>
    <submittedName>
        <fullName evidence="3">S-adenosyl-L-methionine-dependent methyltransferase</fullName>
    </submittedName>
</protein>
<reference evidence="3 4" key="1">
    <citation type="submission" date="2024-04" db="EMBL/GenBank/DDBJ databases">
        <title>Phyllosticta paracitricarpa is synonymous to the EU quarantine fungus P. citricarpa based on phylogenomic analyses.</title>
        <authorList>
            <consortium name="Lawrence Berkeley National Laboratory"/>
            <person name="Van ingen-buijs V.A."/>
            <person name="Van westerhoven A.C."/>
            <person name="Haridas S."/>
            <person name="Skiadas P."/>
            <person name="Martin F."/>
            <person name="Groenewald J.Z."/>
            <person name="Crous P.W."/>
            <person name="Seidl M.F."/>
        </authorList>
    </citation>
    <scope>NUCLEOTIDE SEQUENCE [LARGE SCALE GENOMIC DNA]</scope>
    <source>
        <strain evidence="3 4">CPC 17464</strain>
    </source>
</reference>